<dbReference type="InterPro" id="IPR036388">
    <property type="entry name" value="WH-like_DNA-bd_sf"/>
</dbReference>
<organism evidence="2 3">
    <name type="scientific">Halogeometricum pallidum JCM 14848</name>
    <dbReference type="NCBI Taxonomy" id="1227487"/>
    <lineage>
        <taxon>Archaea</taxon>
        <taxon>Methanobacteriati</taxon>
        <taxon>Methanobacteriota</taxon>
        <taxon>Stenosarchaea group</taxon>
        <taxon>Halobacteria</taxon>
        <taxon>Halobacteriales</taxon>
        <taxon>Haloferacaceae</taxon>
        <taxon>Halogeometricum</taxon>
    </lineage>
</organism>
<gene>
    <name evidence="2" type="ORF">C474_01237</name>
</gene>
<proteinExistence type="predicted"/>
<dbReference type="InterPro" id="IPR036390">
    <property type="entry name" value="WH_DNA-bd_sf"/>
</dbReference>
<sequence length="83" mass="9029">MQGTVQPRPAAGADSDSDSVTVPAELKSPRAKLVYLFLSVRGESSVTELQSGLEMKKISLYSILGTLCDRGFVHQDAERYRVA</sequence>
<dbReference type="EMBL" id="AOIV01000003">
    <property type="protein sequence ID" value="ELZ34942.1"/>
    <property type="molecule type" value="Genomic_DNA"/>
</dbReference>
<feature type="region of interest" description="Disordered" evidence="1">
    <location>
        <begin position="1"/>
        <end position="22"/>
    </location>
</feature>
<evidence type="ECO:0000313" key="2">
    <source>
        <dbReference type="EMBL" id="ELZ34942.1"/>
    </source>
</evidence>
<reference evidence="2 3" key="1">
    <citation type="journal article" date="2014" name="PLoS Genet.">
        <title>Phylogenetically driven sequencing of extremely halophilic archaea reveals strategies for static and dynamic osmo-response.</title>
        <authorList>
            <person name="Becker E.A."/>
            <person name="Seitzer P.M."/>
            <person name="Tritt A."/>
            <person name="Larsen D."/>
            <person name="Krusor M."/>
            <person name="Yao A.I."/>
            <person name="Wu D."/>
            <person name="Madern D."/>
            <person name="Eisen J.A."/>
            <person name="Darling A.E."/>
            <person name="Facciotti M.T."/>
        </authorList>
    </citation>
    <scope>NUCLEOTIDE SEQUENCE [LARGE SCALE GENOMIC DNA]</scope>
    <source>
        <strain evidence="2 3">JCM 14848</strain>
    </source>
</reference>
<dbReference type="Gene3D" id="1.10.10.10">
    <property type="entry name" value="Winged helix-like DNA-binding domain superfamily/Winged helix DNA-binding domain"/>
    <property type="match status" value="1"/>
</dbReference>
<dbReference type="Proteomes" id="UP000011513">
    <property type="component" value="Unassembled WGS sequence"/>
</dbReference>
<keyword evidence="3" id="KW-1185">Reference proteome</keyword>
<dbReference type="SUPFAM" id="SSF46785">
    <property type="entry name" value="Winged helix' DNA-binding domain"/>
    <property type="match status" value="1"/>
</dbReference>
<protein>
    <submittedName>
        <fullName evidence="2">Sugar-specific transcriptional regulator trmb</fullName>
    </submittedName>
</protein>
<dbReference type="RefSeq" id="WP_008383163.1">
    <property type="nucleotide sequence ID" value="NZ_AOIV01000003.1"/>
</dbReference>
<dbReference type="OrthoDB" id="182995at2157"/>
<dbReference type="InParanoid" id="M0DJQ9"/>
<evidence type="ECO:0000313" key="3">
    <source>
        <dbReference type="Proteomes" id="UP000011513"/>
    </source>
</evidence>
<accession>M0DJQ9</accession>
<dbReference type="eggNOG" id="arCOG08021">
    <property type="taxonomic scope" value="Archaea"/>
</dbReference>
<name>M0DJQ9_HALPD</name>
<evidence type="ECO:0000256" key="1">
    <source>
        <dbReference type="SAM" id="MobiDB-lite"/>
    </source>
</evidence>
<dbReference type="AlphaFoldDB" id="M0DJQ9"/>
<comment type="caution">
    <text evidence="2">The sequence shown here is derived from an EMBL/GenBank/DDBJ whole genome shotgun (WGS) entry which is preliminary data.</text>
</comment>